<name>A0A517NY04_9BACT</name>
<feature type="compositionally biased region" description="Basic and acidic residues" evidence="1">
    <location>
        <begin position="402"/>
        <end position="424"/>
    </location>
</feature>
<evidence type="ECO:0000313" key="4">
    <source>
        <dbReference type="Proteomes" id="UP000319817"/>
    </source>
</evidence>
<protein>
    <submittedName>
        <fullName evidence="3">Uncharacterized protein</fullName>
    </submittedName>
</protein>
<evidence type="ECO:0000313" key="3">
    <source>
        <dbReference type="EMBL" id="QDT12003.1"/>
    </source>
</evidence>
<reference evidence="3 4" key="1">
    <citation type="submission" date="2019-02" db="EMBL/GenBank/DDBJ databases">
        <title>Deep-cultivation of Planctomycetes and their phenomic and genomic characterization uncovers novel biology.</title>
        <authorList>
            <person name="Wiegand S."/>
            <person name="Jogler M."/>
            <person name="Boedeker C."/>
            <person name="Pinto D."/>
            <person name="Vollmers J."/>
            <person name="Rivas-Marin E."/>
            <person name="Kohn T."/>
            <person name="Peeters S.H."/>
            <person name="Heuer A."/>
            <person name="Rast P."/>
            <person name="Oberbeckmann S."/>
            <person name="Bunk B."/>
            <person name="Jeske O."/>
            <person name="Meyerdierks A."/>
            <person name="Storesund J.E."/>
            <person name="Kallscheuer N."/>
            <person name="Luecker S."/>
            <person name="Lage O.M."/>
            <person name="Pohl T."/>
            <person name="Merkel B.J."/>
            <person name="Hornburger P."/>
            <person name="Mueller R.-W."/>
            <person name="Bruemmer F."/>
            <person name="Labrenz M."/>
            <person name="Spormann A.M."/>
            <person name="Op den Camp H."/>
            <person name="Overmann J."/>
            <person name="Amann R."/>
            <person name="Jetten M.S.M."/>
            <person name="Mascher T."/>
            <person name="Medema M.H."/>
            <person name="Devos D.P."/>
            <person name="Kaster A.-K."/>
            <person name="Ovreas L."/>
            <person name="Rohde M."/>
            <person name="Galperin M.Y."/>
            <person name="Jogler C."/>
        </authorList>
    </citation>
    <scope>NUCLEOTIDE SEQUENCE [LARGE SCALE GENOMIC DNA]</scope>
    <source>
        <strain evidence="3 4">K23_9</strain>
    </source>
</reference>
<gene>
    <name evidence="3" type="ORF">K239x_40060</name>
</gene>
<feature type="transmembrane region" description="Helical" evidence="2">
    <location>
        <begin position="12"/>
        <end position="34"/>
    </location>
</feature>
<dbReference type="OrthoDB" id="246496at2"/>
<keyword evidence="4" id="KW-1185">Reference proteome</keyword>
<keyword evidence="2" id="KW-0812">Transmembrane</keyword>
<dbReference type="EMBL" id="CP036526">
    <property type="protein sequence ID" value="QDT12003.1"/>
    <property type="molecule type" value="Genomic_DNA"/>
</dbReference>
<dbReference type="AlphaFoldDB" id="A0A517NY04"/>
<dbReference type="Proteomes" id="UP000319817">
    <property type="component" value="Chromosome"/>
</dbReference>
<feature type="region of interest" description="Disordered" evidence="1">
    <location>
        <begin position="398"/>
        <end position="444"/>
    </location>
</feature>
<keyword evidence="2" id="KW-1133">Transmembrane helix</keyword>
<keyword evidence="2" id="KW-0472">Membrane</keyword>
<evidence type="ECO:0000256" key="1">
    <source>
        <dbReference type="SAM" id="MobiDB-lite"/>
    </source>
</evidence>
<dbReference type="RefSeq" id="WP_145419745.1">
    <property type="nucleotide sequence ID" value="NZ_CP036526.1"/>
</dbReference>
<proteinExistence type="predicted"/>
<organism evidence="3 4">
    <name type="scientific">Stieleria marina</name>
    <dbReference type="NCBI Taxonomy" id="1930275"/>
    <lineage>
        <taxon>Bacteria</taxon>
        <taxon>Pseudomonadati</taxon>
        <taxon>Planctomycetota</taxon>
        <taxon>Planctomycetia</taxon>
        <taxon>Pirellulales</taxon>
        <taxon>Pirellulaceae</taxon>
        <taxon>Stieleria</taxon>
    </lineage>
</organism>
<accession>A0A517NY04</accession>
<sequence length="444" mass="50034">MSSNRTLVGAVYRWLPLIPIVCLAGVIAAGAIAWKRNEALIPTKERQVFGAPLKEVSAHLINPANASTQQTAKWESILRAAERVEKLNFEIVQAISPDMEWIVPPGQDWPSQLIASQYLQSAGPIIESMQSLVESTGDAPIWLPLGKESLELQTVEFQQMSSVVRLLMIEFADAFHAGDNERAIRSLQTAQRLLVPDRELSSPVLLAQSSSRHGSFGVMQYVALMSLQHDQWSDAELDEIEKVFRRDDDLERMWREVTAGESALRMLKLRGEIGTPKLSVLHQWVRMTPGGELDALARIADQTNLVSDIGSVKHIRSVFSEFDNPLNKSFSIDRWMGNGMLDDQVTWEATQNVNQNLEFWLARMRSNSNLYLTTLASRRYRRIHGEWPSLPEQFSSVGLPESRLRNGPDKRIRIHPRDDNRLEIGSEPENGSADESHLIVVMTP</sequence>
<evidence type="ECO:0000256" key="2">
    <source>
        <dbReference type="SAM" id="Phobius"/>
    </source>
</evidence>